<dbReference type="InterPro" id="IPR050327">
    <property type="entry name" value="Proton-linked_MCT"/>
</dbReference>
<dbReference type="SUPFAM" id="SSF103473">
    <property type="entry name" value="MFS general substrate transporter"/>
    <property type="match status" value="1"/>
</dbReference>
<dbReference type="EMBL" id="CENE01000005">
    <property type="protein sequence ID" value="CEQ40188.1"/>
    <property type="molecule type" value="Genomic_DNA"/>
</dbReference>
<dbReference type="InterPro" id="IPR011701">
    <property type="entry name" value="MFS"/>
</dbReference>
<dbReference type="OrthoDB" id="6499973at2759"/>
<evidence type="ECO:0000313" key="5">
    <source>
        <dbReference type="EMBL" id="CEQ40188.1"/>
    </source>
</evidence>
<dbReference type="GO" id="GO:0016020">
    <property type="term" value="C:membrane"/>
    <property type="evidence" value="ECO:0007669"/>
    <property type="project" value="UniProtKB-SubCell"/>
</dbReference>
<reference evidence="6" key="1">
    <citation type="submission" date="2015-02" db="EMBL/GenBank/DDBJ databases">
        <authorList>
            <person name="Gon?alves P."/>
        </authorList>
    </citation>
    <scope>NUCLEOTIDE SEQUENCE [LARGE SCALE GENOMIC DNA]</scope>
</reference>
<evidence type="ECO:0000313" key="6">
    <source>
        <dbReference type="Proteomes" id="UP000243876"/>
    </source>
</evidence>
<feature type="transmembrane region" description="Helical" evidence="4">
    <location>
        <begin position="285"/>
        <end position="305"/>
    </location>
</feature>
<feature type="transmembrane region" description="Helical" evidence="4">
    <location>
        <begin position="136"/>
        <end position="154"/>
    </location>
</feature>
<sequence>MTTKELASAASWESQTPTPAEVSPVASAAVSRSPTLVDLPRPEKVDDVPPHPTAPAFANISHEHHLDLPHLHLPHPHLPPHPHQHLEQYFPPDNYESLDQIAQEKETAQQGADSEKGGTETPAAGVDDYPDGGLRAWLVVAGAWSVSFATWGYINSSSDIAWIGAFQIAAVLFTAVLAGKAFDAGYVKYLMVAGLLIYTAGLFGLSYANTYAEFFLAQGVACGLASGLLFLPACSAVSHFFKKKRSLALGFLATGSSLGGVMFPSMTNKLLYTVRAIRNLAKRSLLAAGFIVVALLLFACFAITTRLPPRKSGRIVDFGVFKDIPFTTYTLGSGFIWLGLYMPIFYTEEYALYHGIRQDIAFYSLSILNAASLFGRTIPNYFADSYGALTVLIPSCTVSGIFIFCWIAMVKSEAGLICFCIFFGEWKKLRWRVRKGKNADMKEPPTGFSQGTFVSMLPASVASLTPNMSEIGIRLAMNFLFQSPFALTGTPMSGGILALHSGQSGYTIAACVAGAFVLLGTTFIALARSMVSKRKGTPWV</sequence>
<feature type="transmembrane region" description="Helical" evidence="4">
    <location>
        <begin position="479"/>
        <end position="500"/>
    </location>
</feature>
<evidence type="ECO:0000256" key="2">
    <source>
        <dbReference type="ARBA" id="ARBA00006727"/>
    </source>
</evidence>
<protein>
    <submittedName>
        <fullName evidence="5">SPOSA6832_01772-mRNA-1:cds</fullName>
    </submittedName>
</protein>
<feature type="region of interest" description="Disordered" evidence="3">
    <location>
        <begin position="1"/>
        <end position="47"/>
    </location>
</feature>
<dbReference type="GO" id="GO:0022857">
    <property type="term" value="F:transmembrane transporter activity"/>
    <property type="evidence" value="ECO:0007669"/>
    <property type="project" value="InterPro"/>
</dbReference>
<dbReference type="Gene3D" id="1.20.1250.20">
    <property type="entry name" value="MFS general substrate transporter like domains"/>
    <property type="match status" value="1"/>
</dbReference>
<dbReference type="PANTHER" id="PTHR11360">
    <property type="entry name" value="MONOCARBOXYLATE TRANSPORTER"/>
    <property type="match status" value="1"/>
</dbReference>
<feature type="transmembrane region" description="Helical" evidence="4">
    <location>
        <begin position="326"/>
        <end position="346"/>
    </location>
</feature>
<feature type="transmembrane region" description="Helical" evidence="4">
    <location>
        <begin position="214"/>
        <end position="234"/>
    </location>
</feature>
<feature type="region of interest" description="Disordered" evidence="3">
    <location>
        <begin position="104"/>
        <end position="126"/>
    </location>
</feature>
<evidence type="ECO:0000256" key="4">
    <source>
        <dbReference type="SAM" id="Phobius"/>
    </source>
</evidence>
<feature type="non-terminal residue" evidence="5">
    <location>
        <position position="1"/>
    </location>
</feature>
<organism evidence="5 6">
    <name type="scientific">Sporidiobolus salmonicolor</name>
    <name type="common">Yeast-like fungus</name>
    <name type="synonym">Sporobolomyces salmonicolor</name>
    <dbReference type="NCBI Taxonomy" id="5005"/>
    <lineage>
        <taxon>Eukaryota</taxon>
        <taxon>Fungi</taxon>
        <taxon>Dikarya</taxon>
        <taxon>Basidiomycota</taxon>
        <taxon>Pucciniomycotina</taxon>
        <taxon>Microbotryomycetes</taxon>
        <taxon>Sporidiobolales</taxon>
        <taxon>Sporidiobolaceae</taxon>
        <taxon>Sporobolomyces</taxon>
    </lineage>
</organism>
<feature type="compositionally biased region" description="Basic and acidic residues" evidence="3">
    <location>
        <begin position="104"/>
        <end position="118"/>
    </location>
</feature>
<dbReference type="Proteomes" id="UP000243876">
    <property type="component" value="Unassembled WGS sequence"/>
</dbReference>
<evidence type="ECO:0000256" key="1">
    <source>
        <dbReference type="ARBA" id="ARBA00004141"/>
    </source>
</evidence>
<feature type="compositionally biased region" description="Low complexity" evidence="3">
    <location>
        <begin position="17"/>
        <end position="34"/>
    </location>
</feature>
<comment type="subcellular location">
    <subcellularLocation>
        <location evidence="1">Membrane</location>
        <topology evidence="1">Multi-pass membrane protein</topology>
    </subcellularLocation>
</comment>
<dbReference type="PANTHER" id="PTHR11360:SF234">
    <property type="entry name" value="MFS-TYPE TRANSPORTER DBAD-RELATED"/>
    <property type="match status" value="1"/>
</dbReference>
<evidence type="ECO:0000256" key="3">
    <source>
        <dbReference type="SAM" id="MobiDB-lite"/>
    </source>
</evidence>
<gene>
    <name evidence="5" type="primary">SPOSA6832_01772</name>
</gene>
<comment type="similarity">
    <text evidence="2">Belongs to the major facilitator superfamily. Monocarboxylate porter (TC 2.A.1.13) family.</text>
</comment>
<dbReference type="AlphaFoldDB" id="A0A0D6EKF3"/>
<feature type="transmembrane region" description="Helical" evidence="4">
    <location>
        <begin position="186"/>
        <end position="208"/>
    </location>
</feature>
<keyword evidence="4" id="KW-0812">Transmembrane</keyword>
<name>A0A0D6EKF3_SPOSA</name>
<feature type="transmembrane region" description="Helical" evidence="4">
    <location>
        <begin position="160"/>
        <end position="179"/>
    </location>
</feature>
<accession>A0A0D6EKF3</accession>
<proteinExistence type="inferred from homology"/>
<keyword evidence="4" id="KW-0472">Membrane</keyword>
<keyword evidence="6" id="KW-1185">Reference proteome</keyword>
<dbReference type="Pfam" id="PF07690">
    <property type="entry name" value="MFS_1"/>
    <property type="match status" value="1"/>
</dbReference>
<dbReference type="InterPro" id="IPR036259">
    <property type="entry name" value="MFS_trans_sf"/>
</dbReference>
<feature type="compositionally biased region" description="Polar residues" evidence="3">
    <location>
        <begin position="1"/>
        <end position="16"/>
    </location>
</feature>
<keyword evidence="4" id="KW-1133">Transmembrane helix</keyword>
<feature type="transmembrane region" description="Helical" evidence="4">
    <location>
        <begin position="506"/>
        <end position="527"/>
    </location>
</feature>